<dbReference type="Proteomes" id="UP000093336">
    <property type="component" value="Unassembled WGS sequence"/>
</dbReference>
<evidence type="ECO:0000313" key="3">
    <source>
        <dbReference type="Proteomes" id="UP000054715"/>
    </source>
</evidence>
<evidence type="ECO:0000313" key="1">
    <source>
        <dbReference type="EMBL" id="KTD08497.1"/>
    </source>
</evidence>
<dbReference type="PATRIC" id="fig|455.5.peg.2831"/>
<evidence type="ECO:0000313" key="2">
    <source>
        <dbReference type="EMBL" id="OCH97039.1"/>
    </source>
</evidence>
<protein>
    <submittedName>
        <fullName evidence="1">Ubiquitin conjugation factor E4 family domain protein (U-box)</fullName>
    </submittedName>
</protein>
<reference evidence="1 3" key="1">
    <citation type="submission" date="2015-11" db="EMBL/GenBank/DDBJ databases">
        <title>Genomic analysis of 38 Legionella species identifies large and diverse effector repertoires.</title>
        <authorList>
            <person name="Burstein D."/>
            <person name="Amaro F."/>
            <person name="Zusman T."/>
            <person name="Lifshitz Z."/>
            <person name="Cohen O."/>
            <person name="Gilbert J.A."/>
            <person name="Pupko T."/>
            <person name="Shuman H.A."/>
            <person name="Segal G."/>
        </authorList>
    </citation>
    <scope>NUCLEOTIDE SEQUENCE [LARGE SCALE GENOMIC DNA]</scope>
    <source>
        <strain evidence="1 3">JA-26-G1-E2</strain>
    </source>
</reference>
<evidence type="ECO:0000313" key="4">
    <source>
        <dbReference type="Proteomes" id="UP000093336"/>
    </source>
</evidence>
<dbReference type="AlphaFoldDB" id="A0A0W0UKR1"/>
<dbReference type="EMBL" id="LNYG01000013">
    <property type="protein sequence ID" value="KTD08497.1"/>
    <property type="molecule type" value="Genomic_DNA"/>
</dbReference>
<keyword evidence="4" id="KW-1185">Reference proteome</keyword>
<comment type="caution">
    <text evidence="1">The sequence shown here is derived from an EMBL/GenBank/DDBJ whole genome shotgun (WGS) entry which is preliminary data.</text>
</comment>
<reference evidence="2 4" key="2">
    <citation type="submission" date="2016-05" db="EMBL/GenBank/DDBJ databases">
        <authorList>
            <person name="Prochazka B."/>
            <person name="Indra A."/>
            <person name="Hasenberger P."/>
            <person name="Blaschitz M."/>
            <person name="Wagner L."/>
            <person name="Wewalka G."/>
            <person name="Sorschag S."/>
            <person name="Schmid D."/>
            <person name="Ruppitsch W."/>
        </authorList>
    </citation>
    <scope>NUCLEOTIDE SEQUENCE [LARGE SCALE GENOMIC DNA]</scope>
    <source>
        <strain evidence="2 4">974010_12</strain>
    </source>
</reference>
<dbReference type="Proteomes" id="UP000054715">
    <property type="component" value="Unassembled WGS sequence"/>
</dbReference>
<name>A0A0W0UKR1_9GAMM</name>
<organism evidence="1 3">
    <name type="scientific">Legionella jamestowniensis</name>
    <dbReference type="NCBI Taxonomy" id="455"/>
    <lineage>
        <taxon>Bacteria</taxon>
        <taxon>Pseudomonadati</taxon>
        <taxon>Pseudomonadota</taxon>
        <taxon>Gammaproteobacteria</taxon>
        <taxon>Legionellales</taxon>
        <taxon>Legionellaceae</taxon>
        <taxon>Legionella</taxon>
    </lineage>
</organism>
<accession>A0A0W0UKR1</accession>
<dbReference type="STRING" id="455.Ljam_2692"/>
<gene>
    <name evidence="2" type="ORF">A8135_05240</name>
    <name evidence="1" type="ORF">Ljam_2692</name>
</gene>
<dbReference type="EMBL" id="LYOZ01000052">
    <property type="protein sequence ID" value="OCH97039.1"/>
    <property type="molecule type" value="Genomic_DNA"/>
</dbReference>
<proteinExistence type="predicted"/>
<dbReference type="OrthoDB" id="5649725at2"/>
<dbReference type="RefSeq" id="WP_058450511.1">
    <property type="nucleotide sequence ID" value="NZ_CAAAJF010000001.1"/>
</dbReference>
<sequence length="353" mass="40471">MLEKFEQPQEHIISIHRNMDDTKAKSLLENTAKKIERERGKENLADNYKLWLLRHSSVPGLVTFESIAYNKGLDQWVVQTPKRYMNSENGWVINNHNPRSQSFNQLVTNSGGKKDIITDENSVLIESLVIHIMESQACSLDGHISDLVQKVTQVKATSRYIVKEERFSLPGYIANILICPWTKEKILEKGKSTVPLMKHPVVLKDDGKSYERDALVARYKKWGIDLIEGVHYYNNIVLKAIIGYLASQEKTPAEYLELLNKINDEVLIDSLSYEQFADTVISPSGFSFSKEEIMTYIASKKIGLMEPLVADPLNPNVKITKSDLIFNENLELFVRLWPAFYMSMKPQVENNIF</sequence>